<dbReference type="AlphaFoldDB" id="A0A4Y8ZX13"/>
<gene>
    <name evidence="2" type="ORF">E2493_05570</name>
</gene>
<dbReference type="PRINTS" id="PR00996">
    <property type="entry name" value="CHERMTFRASE"/>
</dbReference>
<dbReference type="SMART" id="SM00138">
    <property type="entry name" value="MeTrc"/>
    <property type="match status" value="1"/>
</dbReference>
<comment type="caution">
    <text evidence="2">The sequence shown here is derived from an EMBL/GenBank/DDBJ whole genome shotgun (WGS) entry which is preliminary data.</text>
</comment>
<dbReference type="Proteomes" id="UP000298213">
    <property type="component" value="Unassembled WGS sequence"/>
</dbReference>
<sequence length="283" mass="31415">MEVSEAAIRVLGSLLGARTGQQLAMSRSWRIHTVLQSLVRERGLGSLDRLVHAVAAGGEPELADAVVDALLNNETSFYRDRTSFEQLLGPALARLEEARARTRRLSIWSAGCSTGQEAYSLAMWFAERKSRWAGWTIEIVASDVSRAAVEQARGGLYSQFEVQRGLPVTQMMRWFEERPGANWQISDELRAMVRFEMRSLIDAPPAPGRFDIILCRNVLLYFAEPVRRTVFSRLAEAAAEDGVLMLGAGETVIGQTRAFVSDPDCRGLYLRHPEAMAPCRAAS</sequence>
<reference evidence="2 3" key="1">
    <citation type="submission" date="2019-03" db="EMBL/GenBank/DDBJ databases">
        <title>Genome sequence of Sphingomonas sp. 17J27-24.</title>
        <authorList>
            <person name="Kim M."/>
            <person name="Maeng S."/>
            <person name="Sathiyaraj S."/>
        </authorList>
    </citation>
    <scope>NUCLEOTIDE SEQUENCE [LARGE SCALE GENOMIC DNA]</scope>
    <source>
        <strain evidence="2 3">17J27-24</strain>
    </source>
</reference>
<keyword evidence="2" id="KW-0808">Transferase</keyword>
<dbReference type="RefSeq" id="WP_135084573.1">
    <property type="nucleotide sequence ID" value="NZ_SPDV01000008.1"/>
</dbReference>
<protein>
    <submittedName>
        <fullName evidence="2">Protein-glutamate O-methyltransferase CheR</fullName>
    </submittedName>
</protein>
<dbReference type="InterPro" id="IPR000780">
    <property type="entry name" value="CheR_MeTrfase"/>
</dbReference>
<dbReference type="PROSITE" id="PS50123">
    <property type="entry name" value="CHER"/>
    <property type="match status" value="1"/>
</dbReference>
<dbReference type="SUPFAM" id="SSF53335">
    <property type="entry name" value="S-adenosyl-L-methionine-dependent methyltransferases"/>
    <property type="match status" value="1"/>
</dbReference>
<feature type="domain" description="CheR-type methyltransferase" evidence="1">
    <location>
        <begin position="1"/>
        <end position="259"/>
    </location>
</feature>
<keyword evidence="3" id="KW-1185">Reference proteome</keyword>
<accession>A0A4Y8ZX13</accession>
<dbReference type="GO" id="GO:0032259">
    <property type="term" value="P:methylation"/>
    <property type="evidence" value="ECO:0007669"/>
    <property type="project" value="UniProtKB-KW"/>
</dbReference>
<evidence type="ECO:0000259" key="1">
    <source>
        <dbReference type="PROSITE" id="PS50123"/>
    </source>
</evidence>
<dbReference type="InterPro" id="IPR029063">
    <property type="entry name" value="SAM-dependent_MTases_sf"/>
</dbReference>
<dbReference type="GO" id="GO:0008757">
    <property type="term" value="F:S-adenosylmethionine-dependent methyltransferase activity"/>
    <property type="evidence" value="ECO:0007669"/>
    <property type="project" value="InterPro"/>
</dbReference>
<dbReference type="Gene3D" id="3.40.50.150">
    <property type="entry name" value="Vaccinia Virus protein VP39"/>
    <property type="match status" value="1"/>
</dbReference>
<dbReference type="InterPro" id="IPR022642">
    <property type="entry name" value="CheR_C"/>
</dbReference>
<dbReference type="PANTHER" id="PTHR24422">
    <property type="entry name" value="CHEMOTAXIS PROTEIN METHYLTRANSFERASE"/>
    <property type="match status" value="1"/>
</dbReference>
<dbReference type="PANTHER" id="PTHR24422:SF21">
    <property type="entry name" value="CHEMOTAXIS PROTEIN METHYLTRANSFERASE 1"/>
    <property type="match status" value="1"/>
</dbReference>
<evidence type="ECO:0000313" key="3">
    <source>
        <dbReference type="Proteomes" id="UP000298213"/>
    </source>
</evidence>
<dbReference type="EMBL" id="SPDV01000008">
    <property type="protein sequence ID" value="TFI59309.1"/>
    <property type="molecule type" value="Genomic_DNA"/>
</dbReference>
<evidence type="ECO:0000313" key="2">
    <source>
        <dbReference type="EMBL" id="TFI59309.1"/>
    </source>
</evidence>
<organism evidence="2 3">
    <name type="scientific">Sphingomonas parva</name>
    <dbReference type="NCBI Taxonomy" id="2555898"/>
    <lineage>
        <taxon>Bacteria</taxon>
        <taxon>Pseudomonadati</taxon>
        <taxon>Pseudomonadota</taxon>
        <taxon>Alphaproteobacteria</taxon>
        <taxon>Sphingomonadales</taxon>
        <taxon>Sphingomonadaceae</taxon>
        <taxon>Sphingomonas</taxon>
    </lineage>
</organism>
<dbReference type="Pfam" id="PF01739">
    <property type="entry name" value="CheR"/>
    <property type="match status" value="1"/>
</dbReference>
<name>A0A4Y8ZX13_9SPHN</name>
<keyword evidence="2" id="KW-0489">Methyltransferase</keyword>
<dbReference type="OrthoDB" id="9816309at2"/>
<proteinExistence type="predicted"/>
<dbReference type="InterPro" id="IPR050903">
    <property type="entry name" value="Bact_Chemotaxis_MeTrfase"/>
</dbReference>